<protein>
    <submittedName>
        <fullName evidence="1">Uncharacterized protein</fullName>
    </submittedName>
</protein>
<accession>A0ABR1K5R6</accession>
<dbReference type="EMBL" id="JBANRG010000001">
    <property type="protein sequence ID" value="KAK7472888.1"/>
    <property type="molecule type" value="Genomic_DNA"/>
</dbReference>
<keyword evidence="2" id="KW-1185">Reference proteome</keyword>
<dbReference type="Proteomes" id="UP001498398">
    <property type="component" value="Unassembled WGS sequence"/>
</dbReference>
<evidence type="ECO:0000313" key="1">
    <source>
        <dbReference type="EMBL" id="KAK7472888.1"/>
    </source>
</evidence>
<gene>
    <name evidence="1" type="ORF">VKT23_000996</name>
</gene>
<proteinExistence type="predicted"/>
<comment type="caution">
    <text evidence="1">The sequence shown here is derived from an EMBL/GenBank/DDBJ whole genome shotgun (WGS) entry which is preliminary data.</text>
</comment>
<organism evidence="1 2">
    <name type="scientific">Marasmiellus scandens</name>
    <dbReference type="NCBI Taxonomy" id="2682957"/>
    <lineage>
        <taxon>Eukaryota</taxon>
        <taxon>Fungi</taxon>
        <taxon>Dikarya</taxon>
        <taxon>Basidiomycota</taxon>
        <taxon>Agaricomycotina</taxon>
        <taxon>Agaricomycetes</taxon>
        <taxon>Agaricomycetidae</taxon>
        <taxon>Agaricales</taxon>
        <taxon>Marasmiineae</taxon>
        <taxon>Omphalotaceae</taxon>
        <taxon>Marasmiellus</taxon>
    </lineage>
</organism>
<reference evidence="1 2" key="1">
    <citation type="submission" date="2024-01" db="EMBL/GenBank/DDBJ databases">
        <title>A draft genome for the cacao thread blight pathogen Marasmiellus scandens.</title>
        <authorList>
            <person name="Baruah I.K."/>
            <person name="Leung J."/>
            <person name="Bukari Y."/>
            <person name="Amoako-Attah I."/>
            <person name="Meinhardt L.W."/>
            <person name="Bailey B.A."/>
            <person name="Cohen S.P."/>
        </authorList>
    </citation>
    <scope>NUCLEOTIDE SEQUENCE [LARGE SCALE GENOMIC DNA]</scope>
    <source>
        <strain evidence="1 2">GH-19</strain>
    </source>
</reference>
<sequence length="105" mass="11132">MGGSVICTTCSMTSKKDAKAFPPSGILKDLALLRTSDIQLGGLVPGTASNTGEDLPELERSYAFVREARAAIKAHDSDAVERQADRLETVRGGLEEALKGLDQGR</sequence>
<name>A0ABR1K5R6_9AGAR</name>
<evidence type="ECO:0000313" key="2">
    <source>
        <dbReference type="Proteomes" id="UP001498398"/>
    </source>
</evidence>